<name>A0ABT2BKW3_9BURK</name>
<protein>
    <recommendedName>
        <fullName evidence="5">Flagellar protein FliT</fullName>
    </recommendedName>
</protein>
<dbReference type="Pfam" id="PF05400">
    <property type="entry name" value="FliT"/>
    <property type="match status" value="1"/>
</dbReference>
<dbReference type="InterPro" id="IPR008622">
    <property type="entry name" value="FliT"/>
</dbReference>
<keyword evidence="3" id="KW-1005">Bacterial flagellum biogenesis</keyword>
<comment type="subcellular location">
    <subcellularLocation>
        <location evidence="1">Cytoplasm</location>
        <location evidence="1">Cytosol</location>
    </subcellularLocation>
</comment>
<evidence type="ECO:0000256" key="1">
    <source>
        <dbReference type="ARBA" id="ARBA00004514"/>
    </source>
</evidence>
<proteinExistence type="predicted"/>
<keyword evidence="7" id="KW-1185">Reference proteome</keyword>
<accession>A0ABT2BKW3</accession>
<keyword evidence="4" id="KW-0143">Chaperone</keyword>
<evidence type="ECO:0000256" key="5">
    <source>
        <dbReference type="ARBA" id="ARBA00093797"/>
    </source>
</evidence>
<dbReference type="Proteomes" id="UP001205861">
    <property type="component" value="Unassembled WGS sequence"/>
</dbReference>
<keyword evidence="6" id="KW-0966">Cell projection</keyword>
<evidence type="ECO:0000313" key="7">
    <source>
        <dbReference type="Proteomes" id="UP001205861"/>
    </source>
</evidence>
<keyword evidence="6" id="KW-0282">Flagellum</keyword>
<reference evidence="6 7" key="1">
    <citation type="submission" date="2022-08" db="EMBL/GenBank/DDBJ databases">
        <title>Reclassification of Massilia species as members of the genera Telluria, Duganella, Pseudoduganella, Mokoshia gen. nov. and Zemynaea gen. nov. using orthogonal and non-orthogonal genome-based approaches.</title>
        <authorList>
            <person name="Bowman J.P."/>
        </authorList>
    </citation>
    <scope>NUCLEOTIDE SEQUENCE [LARGE SCALE GENOMIC DNA]</scope>
    <source>
        <strain evidence="6 7">JCM 31607</strain>
    </source>
</reference>
<evidence type="ECO:0000313" key="6">
    <source>
        <dbReference type="EMBL" id="MCS0608508.1"/>
    </source>
</evidence>
<organism evidence="6 7">
    <name type="scientific">Massilia solisilvae</name>
    <dbReference type="NCBI Taxonomy" id="1811225"/>
    <lineage>
        <taxon>Bacteria</taxon>
        <taxon>Pseudomonadati</taxon>
        <taxon>Pseudomonadota</taxon>
        <taxon>Betaproteobacteria</taxon>
        <taxon>Burkholderiales</taxon>
        <taxon>Oxalobacteraceae</taxon>
        <taxon>Telluria group</taxon>
        <taxon>Massilia</taxon>
    </lineage>
</organism>
<keyword evidence="2" id="KW-0963">Cytoplasm</keyword>
<evidence type="ECO:0000256" key="3">
    <source>
        <dbReference type="ARBA" id="ARBA00022795"/>
    </source>
</evidence>
<gene>
    <name evidence="6" type="ORF">NX773_10065</name>
</gene>
<sequence length="93" mass="10194">MTSNEVLSMYEKIAGLTSGMAMAAQAGDWERLSQLETRCLIERAAASSGMPALQGAQRSRKVELIKQILANDRAIRAVTEPWMNRLDAAMCAH</sequence>
<comment type="caution">
    <text evidence="6">The sequence shown here is derived from an EMBL/GenBank/DDBJ whole genome shotgun (WGS) entry which is preliminary data.</text>
</comment>
<evidence type="ECO:0000256" key="2">
    <source>
        <dbReference type="ARBA" id="ARBA00022490"/>
    </source>
</evidence>
<dbReference type="RefSeq" id="WP_258856199.1">
    <property type="nucleotide sequence ID" value="NZ_JANUGV010000002.1"/>
</dbReference>
<evidence type="ECO:0000256" key="4">
    <source>
        <dbReference type="ARBA" id="ARBA00023186"/>
    </source>
</evidence>
<dbReference type="Gene3D" id="1.20.58.380">
    <property type="entry name" value="Flagellar protein flit"/>
    <property type="match status" value="1"/>
</dbReference>
<keyword evidence="6" id="KW-0969">Cilium</keyword>
<dbReference type="EMBL" id="JANUGV010000002">
    <property type="protein sequence ID" value="MCS0608508.1"/>
    <property type="molecule type" value="Genomic_DNA"/>
</dbReference>